<name>A0ACC1QZB5_9HYPO</name>
<comment type="caution">
    <text evidence="1">The sequence shown here is derived from an EMBL/GenBank/DDBJ whole genome shotgun (WGS) entry which is preliminary data.</text>
</comment>
<accession>A0ACC1QZB5</accession>
<organism evidence="1 2">
    <name type="scientific">Lecanicillium saksenae</name>
    <dbReference type="NCBI Taxonomy" id="468837"/>
    <lineage>
        <taxon>Eukaryota</taxon>
        <taxon>Fungi</taxon>
        <taxon>Dikarya</taxon>
        <taxon>Ascomycota</taxon>
        <taxon>Pezizomycotina</taxon>
        <taxon>Sordariomycetes</taxon>
        <taxon>Hypocreomycetidae</taxon>
        <taxon>Hypocreales</taxon>
        <taxon>Cordycipitaceae</taxon>
        <taxon>Lecanicillium</taxon>
    </lineage>
</organism>
<evidence type="ECO:0000313" key="2">
    <source>
        <dbReference type="Proteomes" id="UP001148737"/>
    </source>
</evidence>
<dbReference type="Proteomes" id="UP001148737">
    <property type="component" value="Unassembled WGS sequence"/>
</dbReference>
<sequence length="304" mass="32897">MAVMALRKRFAGALGQLVSRPATPRLEMCHACRQQLSTTRANEAGHNKWSKTKHIKAVTDKKKMVERTSFTKLIAMYSRMYGDDIQFNPALANAIAAANKASIPKALIEGAIASGQGKSASGAKLEPMTMEFLMPPDIALIVDIETDSKQRTLQDLKLAVKKAGGISGSTAFNFARRGRAVLRPKAGGAALSDLLDEAIEHDGAQDVEENDEGGYILWTDPSVLMAITKAFAAKFDLELLAADIVWAPNEDTMVKLDSDESAATLSSLLATLKEHSEVKAIFANTKQGRATEDAWEAVERHLDV</sequence>
<protein>
    <submittedName>
        <fullName evidence="1">Uncharacterized protein</fullName>
    </submittedName>
</protein>
<proteinExistence type="predicted"/>
<gene>
    <name evidence="1" type="ORF">NLG97_g2994</name>
</gene>
<reference evidence="1" key="1">
    <citation type="submission" date="2022-07" db="EMBL/GenBank/DDBJ databases">
        <title>Genome Sequence of Lecanicillium saksenae.</title>
        <authorList>
            <person name="Buettner E."/>
        </authorList>
    </citation>
    <scope>NUCLEOTIDE SEQUENCE</scope>
    <source>
        <strain evidence="1">VT-O1</strain>
    </source>
</reference>
<evidence type="ECO:0000313" key="1">
    <source>
        <dbReference type="EMBL" id="KAJ3495986.1"/>
    </source>
</evidence>
<keyword evidence="2" id="KW-1185">Reference proteome</keyword>
<dbReference type="EMBL" id="JANAKD010000230">
    <property type="protein sequence ID" value="KAJ3495986.1"/>
    <property type="molecule type" value="Genomic_DNA"/>
</dbReference>